<feature type="transmembrane region" description="Helical" evidence="6">
    <location>
        <begin position="256"/>
        <end position="281"/>
    </location>
</feature>
<dbReference type="InterPro" id="IPR002528">
    <property type="entry name" value="MATE_fam"/>
</dbReference>
<reference evidence="7" key="2">
    <citation type="submission" date="2025-09" db="UniProtKB">
        <authorList>
            <consortium name="Ensembl"/>
        </authorList>
    </citation>
    <scope>IDENTIFICATION</scope>
</reference>
<dbReference type="Proteomes" id="UP000261380">
    <property type="component" value="Unplaced"/>
</dbReference>
<reference evidence="7" key="1">
    <citation type="submission" date="2025-08" db="UniProtKB">
        <authorList>
            <consortium name="Ensembl"/>
        </authorList>
    </citation>
    <scope>IDENTIFICATION</scope>
</reference>
<dbReference type="GO" id="GO:0042910">
    <property type="term" value="F:xenobiotic transmembrane transporter activity"/>
    <property type="evidence" value="ECO:0007669"/>
    <property type="project" value="InterPro"/>
</dbReference>
<keyword evidence="5 6" id="KW-0472">Membrane</keyword>
<dbReference type="GO" id="GO:1990961">
    <property type="term" value="P:xenobiotic detoxification by transmembrane export across the plasma membrane"/>
    <property type="evidence" value="ECO:0007669"/>
    <property type="project" value="InterPro"/>
</dbReference>
<feature type="transmembrane region" description="Helical" evidence="6">
    <location>
        <begin position="7"/>
        <end position="29"/>
    </location>
</feature>
<dbReference type="GO" id="GO:0015297">
    <property type="term" value="F:antiporter activity"/>
    <property type="evidence" value="ECO:0007669"/>
    <property type="project" value="InterPro"/>
</dbReference>
<evidence type="ECO:0000256" key="2">
    <source>
        <dbReference type="ARBA" id="ARBA00010199"/>
    </source>
</evidence>
<dbReference type="AlphaFoldDB" id="A0A3B5LUW4"/>
<comment type="similarity">
    <text evidence="2 6">Belongs to the multi antimicrobial extrusion (MATE) (TC 2.A.66.1) family.</text>
</comment>
<feature type="transmembrane region" description="Helical" evidence="6">
    <location>
        <begin position="441"/>
        <end position="461"/>
    </location>
</feature>
<organism evidence="7 8">
    <name type="scientific">Xiphophorus couchianus</name>
    <name type="common">Monterrey platyfish</name>
    <dbReference type="NCBI Taxonomy" id="32473"/>
    <lineage>
        <taxon>Eukaryota</taxon>
        <taxon>Metazoa</taxon>
        <taxon>Chordata</taxon>
        <taxon>Craniata</taxon>
        <taxon>Vertebrata</taxon>
        <taxon>Euteleostomi</taxon>
        <taxon>Actinopterygii</taxon>
        <taxon>Neopterygii</taxon>
        <taxon>Teleostei</taxon>
        <taxon>Neoteleostei</taxon>
        <taxon>Acanthomorphata</taxon>
        <taxon>Ovalentaria</taxon>
        <taxon>Atherinomorphae</taxon>
        <taxon>Cyprinodontiformes</taxon>
        <taxon>Poeciliidae</taxon>
        <taxon>Poeciliinae</taxon>
        <taxon>Xiphophorus</taxon>
    </lineage>
</organism>
<name>A0A3B5LUW4_9TELE</name>
<dbReference type="CDD" id="cd13132">
    <property type="entry name" value="MATE_eukaryotic"/>
    <property type="match status" value="1"/>
</dbReference>
<keyword evidence="3 6" id="KW-0812">Transmembrane</keyword>
<protein>
    <recommendedName>
        <fullName evidence="6">Multidrug and toxin extrusion protein</fullName>
    </recommendedName>
</protein>
<accession>A0A3B5LUW4</accession>
<evidence type="ECO:0000256" key="4">
    <source>
        <dbReference type="ARBA" id="ARBA00022989"/>
    </source>
</evidence>
<evidence type="ECO:0000313" key="8">
    <source>
        <dbReference type="Proteomes" id="UP000261380"/>
    </source>
</evidence>
<evidence type="ECO:0000256" key="3">
    <source>
        <dbReference type="ARBA" id="ARBA00022692"/>
    </source>
</evidence>
<proteinExistence type="inferred from homology"/>
<dbReference type="PANTHER" id="PTHR11206">
    <property type="entry name" value="MULTIDRUG RESISTANCE PROTEIN"/>
    <property type="match status" value="1"/>
</dbReference>
<feature type="transmembrane region" description="Helical" evidence="6">
    <location>
        <begin position="352"/>
        <end position="373"/>
    </location>
</feature>
<feature type="transmembrane region" description="Helical" evidence="6">
    <location>
        <begin position="41"/>
        <end position="65"/>
    </location>
</feature>
<dbReference type="Ensembl" id="ENSXCOT00000015968.1">
    <property type="protein sequence ID" value="ENSXCOP00000015773.1"/>
    <property type="gene ID" value="ENSXCOG00000011738.1"/>
</dbReference>
<evidence type="ECO:0000313" key="7">
    <source>
        <dbReference type="Ensembl" id="ENSXCOP00000015773.1"/>
    </source>
</evidence>
<feature type="transmembrane region" description="Helical" evidence="6">
    <location>
        <begin position="86"/>
        <end position="105"/>
    </location>
</feature>
<feature type="transmembrane region" description="Helical" evidence="6">
    <location>
        <begin position="321"/>
        <end position="346"/>
    </location>
</feature>
<keyword evidence="4 6" id="KW-1133">Transmembrane helix</keyword>
<evidence type="ECO:0000256" key="1">
    <source>
        <dbReference type="ARBA" id="ARBA00004141"/>
    </source>
</evidence>
<dbReference type="GO" id="GO:0016020">
    <property type="term" value="C:membrane"/>
    <property type="evidence" value="ECO:0007669"/>
    <property type="project" value="UniProtKB-SubCell"/>
</dbReference>
<comment type="subcellular location">
    <subcellularLocation>
        <location evidence="1">Membrane</location>
        <topology evidence="1">Multi-pass membrane protein</topology>
    </subcellularLocation>
</comment>
<dbReference type="GeneTree" id="ENSGT00940000163234"/>
<dbReference type="InterPro" id="IPR045069">
    <property type="entry name" value="MATE_euk"/>
</dbReference>
<evidence type="ECO:0000256" key="6">
    <source>
        <dbReference type="RuleBase" id="RU004914"/>
    </source>
</evidence>
<dbReference type="Pfam" id="PF01554">
    <property type="entry name" value="MatE"/>
    <property type="match status" value="2"/>
</dbReference>
<sequence length="464" mass="49961">ADSRHELLQLAGPVVISQLMVFLISILSLEFYCHLGKMELAAVSLAAAVNIIGVTGISVGTGLSASCDTLISQTYGSGNLKRVGVILQRGVLILLLACFPCWAVLINTEPLLLAVKQSPEVARSLSNPFFFFFCHDLQAAFMYQLEGKNLRNQVCLSEESCGLTGWSLNCLQEWGLFIKLAIPSMFMICLSWWIFEVGGFLAGVISEVELGAQSIAYQLCIVAYMCPLGFSVAAPVRVGNALGAGDIKQAKLSCKVPIICACKTHSIAYVITRNVIGFIFTSDQDIIQRVADVMLIFSFMHVSDATAGVAAGVLRGAGKQLVGAIFNIVGSYFIGFPIGTTLMFAANMGITGLWTGLTIAVSLQAFFFISFLCKLDWKKASAEAQVRAGVQLMEEKETFNLEQLGTNEEEGVVQSPGQREFATSTVGDVLPVKQLVLKHGLTLLIMIVILVVGVISSNLIVTLF</sequence>
<feature type="transmembrane region" description="Helical" evidence="6">
    <location>
        <begin position="176"/>
        <end position="195"/>
    </location>
</feature>
<feature type="transmembrane region" description="Helical" evidence="6">
    <location>
        <begin position="293"/>
        <end position="314"/>
    </location>
</feature>
<keyword evidence="8" id="KW-1185">Reference proteome</keyword>
<evidence type="ECO:0000256" key="5">
    <source>
        <dbReference type="ARBA" id="ARBA00023136"/>
    </source>
</evidence>
<feature type="transmembrane region" description="Helical" evidence="6">
    <location>
        <begin position="215"/>
        <end position="236"/>
    </location>
</feature>